<name>A0A914IHP0_GLORO</name>
<feature type="region of interest" description="Disordered" evidence="1">
    <location>
        <begin position="352"/>
        <end position="379"/>
    </location>
</feature>
<proteinExistence type="predicted"/>
<dbReference type="WBParaSite" id="Gr19_v10_g9999.t1">
    <property type="protein sequence ID" value="Gr19_v10_g9999.t1"/>
    <property type="gene ID" value="Gr19_v10_g9999"/>
</dbReference>
<evidence type="ECO:0000313" key="4">
    <source>
        <dbReference type="WBParaSite" id="Gr19_v10_g9999.t1"/>
    </source>
</evidence>
<sequence length="379" mass="42120">MSLSVPTRPTGIEWVQVPNCLCPQEGAVCVRPATYTKPVECLHSAHVANFPGHLLRGPCPNISDTITANNNNNNNSNNNNSVLVIFLFLIFLVQVAIFWLFFLRPVRGLPSAVLRRHRRRPIVPPTDEPLTLRFTVRERSVQTAGTSGGNEPIRYCGVEEEANVCGSGGHAEDEEKGKGDEIEEIRNRGRVFNVDHGVREEVCTPKQLYSLPPPPPPPKLPPSKLTPRQQNVKPSHEQPYNDADFIAALSAATTGMVVDKKKPKPQQADASVFMEALSAATTGMDQQQQGLVMGRGNTKKLQNNLKVTPQIFLQHFQQQQQQALTKEQTDQEILEEFLESVSAVTTHLDIAQKDKPKKRKKETKEEEKIKAIATITPKP</sequence>
<keyword evidence="3" id="KW-1185">Reference proteome</keyword>
<keyword evidence="2" id="KW-0812">Transmembrane</keyword>
<feature type="transmembrane region" description="Helical" evidence="2">
    <location>
        <begin position="82"/>
        <end position="102"/>
    </location>
</feature>
<dbReference type="AlphaFoldDB" id="A0A914IHP0"/>
<reference evidence="4" key="1">
    <citation type="submission" date="2022-11" db="UniProtKB">
        <authorList>
            <consortium name="WormBaseParasite"/>
        </authorList>
    </citation>
    <scope>IDENTIFICATION</scope>
</reference>
<protein>
    <submittedName>
        <fullName evidence="4">Uncharacterized protein</fullName>
    </submittedName>
</protein>
<accession>A0A914IHP0</accession>
<organism evidence="3 4">
    <name type="scientific">Globodera rostochiensis</name>
    <name type="common">Golden nematode worm</name>
    <name type="synonym">Heterodera rostochiensis</name>
    <dbReference type="NCBI Taxonomy" id="31243"/>
    <lineage>
        <taxon>Eukaryota</taxon>
        <taxon>Metazoa</taxon>
        <taxon>Ecdysozoa</taxon>
        <taxon>Nematoda</taxon>
        <taxon>Chromadorea</taxon>
        <taxon>Rhabditida</taxon>
        <taxon>Tylenchina</taxon>
        <taxon>Tylenchomorpha</taxon>
        <taxon>Tylenchoidea</taxon>
        <taxon>Heteroderidae</taxon>
        <taxon>Heteroderinae</taxon>
        <taxon>Globodera</taxon>
    </lineage>
</organism>
<evidence type="ECO:0000313" key="3">
    <source>
        <dbReference type="Proteomes" id="UP000887572"/>
    </source>
</evidence>
<evidence type="ECO:0000256" key="2">
    <source>
        <dbReference type="SAM" id="Phobius"/>
    </source>
</evidence>
<evidence type="ECO:0000256" key="1">
    <source>
        <dbReference type="SAM" id="MobiDB-lite"/>
    </source>
</evidence>
<keyword evidence="2" id="KW-1133">Transmembrane helix</keyword>
<keyword evidence="2" id="KW-0472">Membrane</keyword>
<feature type="compositionally biased region" description="Pro residues" evidence="1">
    <location>
        <begin position="211"/>
        <end position="221"/>
    </location>
</feature>
<dbReference type="Proteomes" id="UP000887572">
    <property type="component" value="Unplaced"/>
</dbReference>
<feature type="region of interest" description="Disordered" evidence="1">
    <location>
        <begin position="205"/>
        <end position="238"/>
    </location>
</feature>